<evidence type="ECO:0000259" key="7">
    <source>
        <dbReference type="PROSITE" id="PS50048"/>
    </source>
</evidence>
<dbReference type="GO" id="GO:0008270">
    <property type="term" value="F:zinc ion binding"/>
    <property type="evidence" value="ECO:0007669"/>
    <property type="project" value="InterPro"/>
</dbReference>
<dbReference type="PANTHER" id="PTHR47424:SF3">
    <property type="entry name" value="REGULATORY PROTEIN GAL4"/>
    <property type="match status" value="1"/>
</dbReference>
<dbReference type="GO" id="GO:0005634">
    <property type="term" value="C:nucleus"/>
    <property type="evidence" value="ECO:0007669"/>
    <property type="project" value="TreeGrafter"/>
</dbReference>
<keyword evidence="4" id="KW-0804">Transcription</keyword>
<dbReference type="InterPro" id="IPR051127">
    <property type="entry name" value="Fungal_SecMet_Regulators"/>
</dbReference>
<name>A0AA38S3E9_9PEZI</name>
<keyword evidence="9" id="KW-1185">Reference proteome</keyword>
<accession>A0AA38S3E9</accession>
<dbReference type="PROSITE" id="PS00463">
    <property type="entry name" value="ZN2_CY6_FUNGAL_1"/>
    <property type="match status" value="1"/>
</dbReference>
<dbReference type="InterPro" id="IPR036864">
    <property type="entry name" value="Zn2-C6_fun-type_DNA-bd_sf"/>
</dbReference>
<dbReference type="GO" id="GO:0000435">
    <property type="term" value="P:positive regulation of transcription from RNA polymerase II promoter by galactose"/>
    <property type="evidence" value="ECO:0007669"/>
    <property type="project" value="TreeGrafter"/>
</dbReference>
<dbReference type="Pfam" id="PF00172">
    <property type="entry name" value="Zn_clus"/>
    <property type="match status" value="1"/>
</dbReference>
<dbReference type="EMBL" id="JANBVO010000009">
    <property type="protein sequence ID" value="KAJ9149934.1"/>
    <property type="molecule type" value="Genomic_DNA"/>
</dbReference>
<dbReference type="SMART" id="SM00066">
    <property type="entry name" value="GAL4"/>
    <property type="match status" value="1"/>
</dbReference>
<protein>
    <recommendedName>
        <fullName evidence="7">Zn(2)-C6 fungal-type domain-containing protein</fullName>
    </recommendedName>
</protein>
<feature type="compositionally biased region" description="Basic and acidic residues" evidence="6">
    <location>
        <begin position="1"/>
        <end position="13"/>
    </location>
</feature>
<keyword evidence="2" id="KW-0805">Transcription regulation</keyword>
<feature type="compositionally biased region" description="Low complexity" evidence="6">
    <location>
        <begin position="145"/>
        <end position="157"/>
    </location>
</feature>
<dbReference type="GO" id="GO:0000978">
    <property type="term" value="F:RNA polymerase II cis-regulatory region sequence-specific DNA binding"/>
    <property type="evidence" value="ECO:0007669"/>
    <property type="project" value="TreeGrafter"/>
</dbReference>
<dbReference type="GO" id="GO:0006351">
    <property type="term" value="P:DNA-templated transcription"/>
    <property type="evidence" value="ECO:0007669"/>
    <property type="project" value="InterPro"/>
</dbReference>
<dbReference type="SMART" id="SM00906">
    <property type="entry name" value="Fungal_trans"/>
    <property type="match status" value="1"/>
</dbReference>
<dbReference type="Gene3D" id="4.10.240.10">
    <property type="entry name" value="Zn(2)-C6 fungal-type DNA-binding domain"/>
    <property type="match status" value="1"/>
</dbReference>
<evidence type="ECO:0000256" key="3">
    <source>
        <dbReference type="ARBA" id="ARBA00023125"/>
    </source>
</evidence>
<evidence type="ECO:0000256" key="6">
    <source>
        <dbReference type="SAM" id="MobiDB-lite"/>
    </source>
</evidence>
<evidence type="ECO:0000313" key="8">
    <source>
        <dbReference type="EMBL" id="KAJ9149934.1"/>
    </source>
</evidence>
<evidence type="ECO:0000256" key="4">
    <source>
        <dbReference type="ARBA" id="ARBA00023163"/>
    </source>
</evidence>
<dbReference type="InterPro" id="IPR007219">
    <property type="entry name" value="XnlR_reg_dom"/>
</dbReference>
<dbReference type="InterPro" id="IPR001138">
    <property type="entry name" value="Zn2Cys6_DnaBD"/>
</dbReference>
<dbReference type="PANTHER" id="PTHR47424">
    <property type="entry name" value="REGULATORY PROTEIN GAL4"/>
    <property type="match status" value="1"/>
</dbReference>
<keyword evidence="1" id="KW-0479">Metal-binding</keyword>
<feature type="region of interest" description="Disordered" evidence="6">
    <location>
        <begin position="1"/>
        <end position="23"/>
    </location>
</feature>
<dbReference type="GO" id="GO:0000981">
    <property type="term" value="F:DNA-binding transcription factor activity, RNA polymerase II-specific"/>
    <property type="evidence" value="ECO:0007669"/>
    <property type="project" value="InterPro"/>
</dbReference>
<dbReference type="CDD" id="cd00067">
    <property type="entry name" value="GAL4"/>
    <property type="match status" value="1"/>
</dbReference>
<feature type="domain" description="Zn(2)-C6 fungal-type" evidence="7">
    <location>
        <begin position="34"/>
        <end position="64"/>
    </location>
</feature>
<dbReference type="AlphaFoldDB" id="A0AA38S3E9"/>
<dbReference type="Proteomes" id="UP001174694">
    <property type="component" value="Unassembled WGS sequence"/>
</dbReference>
<evidence type="ECO:0000256" key="1">
    <source>
        <dbReference type="ARBA" id="ARBA00022723"/>
    </source>
</evidence>
<feature type="compositionally biased region" description="Basic residues" evidence="6">
    <location>
        <begin position="730"/>
        <end position="743"/>
    </location>
</feature>
<feature type="region of interest" description="Disordered" evidence="6">
    <location>
        <begin position="725"/>
        <end position="760"/>
    </location>
</feature>
<evidence type="ECO:0000313" key="9">
    <source>
        <dbReference type="Proteomes" id="UP001174694"/>
    </source>
</evidence>
<reference evidence="8" key="1">
    <citation type="submission" date="2022-07" db="EMBL/GenBank/DDBJ databases">
        <title>Fungi with potential for degradation of polypropylene.</title>
        <authorList>
            <person name="Gostincar C."/>
        </authorList>
    </citation>
    <scope>NUCLEOTIDE SEQUENCE</scope>
    <source>
        <strain evidence="8">EXF-13308</strain>
    </source>
</reference>
<evidence type="ECO:0000256" key="5">
    <source>
        <dbReference type="ARBA" id="ARBA00023242"/>
    </source>
</evidence>
<comment type="caution">
    <text evidence="8">The sequence shown here is derived from an EMBL/GenBank/DDBJ whole genome shotgun (WGS) entry which is preliminary data.</text>
</comment>
<proteinExistence type="predicted"/>
<feature type="region of interest" description="Disordered" evidence="6">
    <location>
        <begin position="145"/>
        <end position="171"/>
    </location>
</feature>
<dbReference type="SUPFAM" id="SSF57701">
    <property type="entry name" value="Zn2/Cys6 DNA-binding domain"/>
    <property type="match status" value="1"/>
</dbReference>
<sequence>MPETSSKRARAEDDGGSQPARCKRKTVRKRAALACEECRVRKRRCDGAIPACGGCARRMSACVYSSEIEARAWHTSMIQSLRNRLEELEAAEFSMQTLEMHAVNSRSLDSAAGPEWNGQTPSSTSVPVGEIGGNGNVATVVGHASSPASTAAASPIADPGPSQDHEATTSSADAAAYSQMVTAPEGVPAGCLEPRNLERLMKPIHRAIDGKGDATNRATLLQPGLPAPPGPGAAHDSGASCTCDRSLDATRWCLPLRRVADGLVAAYFSRVHRMYPILHERTFQGQYEQLWETGASAAAARPLKCSGLCRQKSRGKLFPAMLHAVFSLAALFDSGRLKENATRADAFFREAQGLDLLGVLDDEMSIELIQLGLLLGFYLQATERFSKCWNITGLTIRLAQNMGLHLDLAEARRRGFTAPSPTQLECEMRTRVWHGEVSMSFGRSLMVITTSEKRLRLPEAIDDSRLSDEAGKWNAQPGNLPSLLESFIQTIKLYDILGQVLDGEDSRETIPVKNSAATSLSGATSSIRTLLDFDAMVMEWRESLPRYLWYGANSAESSEAEVAAPEGLAVPRADLLVQAKRLYLRFLHVRLLILRPALEMLFEKQRNNRISPRESSGEVRLEDLVLRNIAAQCVLSAQELIRFLDGEIRSQDCLAWWYNVSYLQSCASTILLGQLCNLGDGSISDESLSASWELCLQCLSRYTELSSISRKSIRLLQESARRLLPGSHGQKNRNHTLANKKRLPGVSGQDGTLPKGHSAPEQVLEPTIAMDGSLLEGEISSQLPSERIGQQTMNYISEADLDMGTLDGLDGGLETMDTSGVPHWTFMPFISQLEALPLSFDASNPAG</sequence>
<evidence type="ECO:0000256" key="2">
    <source>
        <dbReference type="ARBA" id="ARBA00023015"/>
    </source>
</evidence>
<keyword evidence="5" id="KW-0539">Nucleus</keyword>
<dbReference type="PROSITE" id="PS50048">
    <property type="entry name" value="ZN2_CY6_FUNGAL_2"/>
    <property type="match status" value="1"/>
</dbReference>
<keyword evidence="3" id="KW-0238">DNA-binding</keyword>
<dbReference type="CDD" id="cd12148">
    <property type="entry name" value="fungal_TF_MHR"/>
    <property type="match status" value="1"/>
</dbReference>
<organism evidence="8 9">
    <name type="scientific">Pleurostoma richardsiae</name>
    <dbReference type="NCBI Taxonomy" id="41990"/>
    <lineage>
        <taxon>Eukaryota</taxon>
        <taxon>Fungi</taxon>
        <taxon>Dikarya</taxon>
        <taxon>Ascomycota</taxon>
        <taxon>Pezizomycotina</taxon>
        <taxon>Sordariomycetes</taxon>
        <taxon>Sordariomycetidae</taxon>
        <taxon>Calosphaeriales</taxon>
        <taxon>Pleurostomataceae</taxon>
        <taxon>Pleurostoma</taxon>
    </lineage>
</organism>
<gene>
    <name evidence="8" type="ORF">NKR23_g4087</name>
</gene>
<dbReference type="Pfam" id="PF04082">
    <property type="entry name" value="Fungal_trans"/>
    <property type="match status" value="1"/>
</dbReference>